<evidence type="ECO:0000313" key="2">
    <source>
        <dbReference type="EMBL" id="EMC99502.1"/>
    </source>
</evidence>
<dbReference type="EMBL" id="KB445551">
    <property type="protein sequence ID" value="EMC99502.1"/>
    <property type="molecule type" value="Genomic_DNA"/>
</dbReference>
<feature type="compositionally biased region" description="Low complexity" evidence="1">
    <location>
        <begin position="62"/>
        <end position="72"/>
    </location>
</feature>
<dbReference type="OrthoDB" id="2423195at2759"/>
<accession>M2LXV1</accession>
<feature type="compositionally biased region" description="Low complexity" evidence="1">
    <location>
        <begin position="197"/>
        <end position="211"/>
    </location>
</feature>
<dbReference type="AlphaFoldDB" id="M2LXV1"/>
<evidence type="ECO:0000256" key="1">
    <source>
        <dbReference type="SAM" id="MobiDB-lite"/>
    </source>
</evidence>
<keyword evidence="3" id="KW-1185">Reference proteome</keyword>
<dbReference type="RefSeq" id="XP_007673195.1">
    <property type="nucleotide sequence ID" value="XM_007675005.1"/>
</dbReference>
<name>M2LXV1_BAUPA</name>
<gene>
    <name evidence="2" type="ORF">BAUCODRAFT_144914</name>
</gene>
<dbReference type="HOGENOM" id="CLU_723581_0_0_1"/>
<evidence type="ECO:0000313" key="3">
    <source>
        <dbReference type="Proteomes" id="UP000011761"/>
    </source>
</evidence>
<proteinExistence type="predicted"/>
<dbReference type="Proteomes" id="UP000011761">
    <property type="component" value="Unassembled WGS sequence"/>
</dbReference>
<feature type="region of interest" description="Disordered" evidence="1">
    <location>
        <begin position="176"/>
        <end position="214"/>
    </location>
</feature>
<protein>
    <submittedName>
        <fullName evidence="2">Uncharacterized protein</fullName>
    </submittedName>
</protein>
<dbReference type="KEGG" id="bcom:BAUCODRAFT_144914"/>
<dbReference type="GeneID" id="19108546"/>
<reference evidence="2 3" key="1">
    <citation type="journal article" date="2012" name="PLoS Pathog.">
        <title>Diverse lifestyles and strategies of plant pathogenesis encoded in the genomes of eighteen Dothideomycetes fungi.</title>
        <authorList>
            <person name="Ohm R.A."/>
            <person name="Feau N."/>
            <person name="Henrissat B."/>
            <person name="Schoch C.L."/>
            <person name="Horwitz B.A."/>
            <person name="Barry K.W."/>
            <person name="Condon B.J."/>
            <person name="Copeland A.C."/>
            <person name="Dhillon B."/>
            <person name="Glaser F."/>
            <person name="Hesse C.N."/>
            <person name="Kosti I."/>
            <person name="LaButti K."/>
            <person name="Lindquist E.A."/>
            <person name="Lucas S."/>
            <person name="Salamov A.A."/>
            <person name="Bradshaw R.E."/>
            <person name="Ciuffetti L."/>
            <person name="Hamelin R.C."/>
            <person name="Kema G.H.J."/>
            <person name="Lawrence C."/>
            <person name="Scott J.A."/>
            <person name="Spatafora J.W."/>
            <person name="Turgeon B.G."/>
            <person name="de Wit P.J.G.M."/>
            <person name="Zhong S."/>
            <person name="Goodwin S.B."/>
            <person name="Grigoriev I.V."/>
        </authorList>
    </citation>
    <scope>NUCLEOTIDE SEQUENCE [LARGE SCALE GENOMIC DNA]</scope>
    <source>
        <strain evidence="2 3">UAMH 10762</strain>
    </source>
</reference>
<sequence>MQPHQLLSLSLENNLASELDTMNNQLYPTGLDQPAAWPQYALPPPASELPKQDKQRKKKSNAKSTTITTTTTTKKRRVLGSEQAQQALQQEGHESVVQTPPPQPRQRSLPQPDIMQLLRQDHIDYGNMYTPQPPAATDYAQQQMQEAFSSMQLQTAQEHLDPSYAQSNMQQGTEYQALKAPKPQPETKKAPRKSKKTTTTTTTTMTQVTGGKARRKAAAKGEAELHRFDEEVKRMLVQASGICVAGFPYYKTQDGYLCGGGSHFVNDAEVDAMLEGRRPHGPIIQFVNLLHDKSTWMAPPLEGWHEPFHFDPMTCVRLCKMPLPLRADGTEWPRLEEACRIMIEAALGPNLPGLGGAGCPIHGNMGMGMPGMGMGGFGGFGS</sequence>
<organism evidence="2 3">
    <name type="scientific">Baudoinia panamericana (strain UAMH 10762)</name>
    <name type="common">Angels' share fungus</name>
    <name type="synonym">Baudoinia compniacensis (strain UAMH 10762)</name>
    <dbReference type="NCBI Taxonomy" id="717646"/>
    <lineage>
        <taxon>Eukaryota</taxon>
        <taxon>Fungi</taxon>
        <taxon>Dikarya</taxon>
        <taxon>Ascomycota</taxon>
        <taxon>Pezizomycotina</taxon>
        <taxon>Dothideomycetes</taxon>
        <taxon>Dothideomycetidae</taxon>
        <taxon>Mycosphaerellales</taxon>
        <taxon>Teratosphaeriaceae</taxon>
        <taxon>Baudoinia</taxon>
    </lineage>
</organism>
<feature type="region of interest" description="Disordered" evidence="1">
    <location>
        <begin position="33"/>
        <end position="109"/>
    </location>
</feature>